<keyword evidence="2" id="KW-1185">Reference proteome</keyword>
<dbReference type="RefSeq" id="XP_022398072.1">
    <property type="nucleotide sequence ID" value="XM_022549024.1"/>
</dbReference>
<evidence type="ECO:0000313" key="1">
    <source>
        <dbReference type="EMBL" id="OJJ81374.1"/>
    </source>
</evidence>
<gene>
    <name evidence="1" type="ORF">ASPGLDRAFT_664952</name>
</gene>
<proteinExistence type="predicted"/>
<evidence type="ECO:0000313" key="2">
    <source>
        <dbReference type="Proteomes" id="UP000184300"/>
    </source>
</evidence>
<dbReference type="GeneID" id="34465284"/>
<dbReference type="Proteomes" id="UP000184300">
    <property type="component" value="Unassembled WGS sequence"/>
</dbReference>
<reference evidence="2" key="1">
    <citation type="journal article" date="2017" name="Genome Biol.">
        <title>Comparative genomics reveals high biological diversity and specific adaptations in the industrially and medically important fungal genus Aspergillus.</title>
        <authorList>
            <person name="de Vries R.P."/>
            <person name="Riley R."/>
            <person name="Wiebenga A."/>
            <person name="Aguilar-Osorio G."/>
            <person name="Amillis S."/>
            <person name="Uchima C.A."/>
            <person name="Anderluh G."/>
            <person name="Asadollahi M."/>
            <person name="Askin M."/>
            <person name="Barry K."/>
            <person name="Battaglia E."/>
            <person name="Bayram O."/>
            <person name="Benocci T."/>
            <person name="Braus-Stromeyer S.A."/>
            <person name="Caldana C."/>
            <person name="Canovas D."/>
            <person name="Cerqueira G.C."/>
            <person name="Chen F."/>
            <person name="Chen W."/>
            <person name="Choi C."/>
            <person name="Clum A."/>
            <person name="Dos Santos R.A."/>
            <person name="Damasio A.R."/>
            <person name="Diallinas G."/>
            <person name="Emri T."/>
            <person name="Fekete E."/>
            <person name="Flipphi M."/>
            <person name="Freyberg S."/>
            <person name="Gallo A."/>
            <person name="Gournas C."/>
            <person name="Habgood R."/>
            <person name="Hainaut M."/>
            <person name="Harispe M.L."/>
            <person name="Henrissat B."/>
            <person name="Hilden K.S."/>
            <person name="Hope R."/>
            <person name="Hossain A."/>
            <person name="Karabika E."/>
            <person name="Karaffa L."/>
            <person name="Karanyi Z."/>
            <person name="Krasevec N."/>
            <person name="Kuo A."/>
            <person name="Kusch H."/>
            <person name="LaButti K."/>
            <person name="Lagendijk E.L."/>
            <person name="Lapidus A."/>
            <person name="Levasseur A."/>
            <person name="Lindquist E."/>
            <person name="Lipzen A."/>
            <person name="Logrieco A.F."/>
            <person name="MacCabe A."/>
            <person name="Maekelae M.R."/>
            <person name="Malavazi I."/>
            <person name="Melin P."/>
            <person name="Meyer V."/>
            <person name="Mielnichuk N."/>
            <person name="Miskei M."/>
            <person name="Molnar A.P."/>
            <person name="Mule G."/>
            <person name="Ngan C.Y."/>
            <person name="Orejas M."/>
            <person name="Orosz E."/>
            <person name="Ouedraogo J.P."/>
            <person name="Overkamp K.M."/>
            <person name="Park H.-S."/>
            <person name="Perrone G."/>
            <person name="Piumi F."/>
            <person name="Punt P.J."/>
            <person name="Ram A.F."/>
            <person name="Ramon A."/>
            <person name="Rauscher S."/>
            <person name="Record E."/>
            <person name="Riano-Pachon D.M."/>
            <person name="Robert V."/>
            <person name="Roehrig J."/>
            <person name="Ruller R."/>
            <person name="Salamov A."/>
            <person name="Salih N.S."/>
            <person name="Samson R.A."/>
            <person name="Sandor E."/>
            <person name="Sanguinetti M."/>
            <person name="Schuetze T."/>
            <person name="Sepcic K."/>
            <person name="Shelest E."/>
            <person name="Sherlock G."/>
            <person name="Sophianopoulou V."/>
            <person name="Squina F.M."/>
            <person name="Sun H."/>
            <person name="Susca A."/>
            <person name="Todd R.B."/>
            <person name="Tsang A."/>
            <person name="Unkles S.E."/>
            <person name="van de Wiele N."/>
            <person name="van Rossen-Uffink D."/>
            <person name="Oliveira J.V."/>
            <person name="Vesth T.C."/>
            <person name="Visser J."/>
            <person name="Yu J.-H."/>
            <person name="Zhou M."/>
            <person name="Andersen M.R."/>
            <person name="Archer D.B."/>
            <person name="Baker S.E."/>
            <person name="Benoit I."/>
            <person name="Brakhage A.A."/>
            <person name="Braus G.H."/>
            <person name="Fischer R."/>
            <person name="Frisvad J.C."/>
            <person name="Goldman G.H."/>
            <person name="Houbraken J."/>
            <person name="Oakley B."/>
            <person name="Pocsi I."/>
            <person name="Scazzocchio C."/>
            <person name="Seiboth B."/>
            <person name="vanKuyk P.A."/>
            <person name="Wortman J."/>
            <person name="Dyer P.S."/>
            <person name="Grigoriev I.V."/>
        </authorList>
    </citation>
    <scope>NUCLEOTIDE SEQUENCE [LARGE SCALE GENOMIC DNA]</scope>
    <source>
        <strain evidence="2">CBS 516.65</strain>
    </source>
</reference>
<accession>A0A1L9VBT4</accession>
<dbReference type="VEuPathDB" id="FungiDB:ASPGLDRAFT_664952"/>
<name>A0A1L9VBT4_ASPGL</name>
<dbReference type="AlphaFoldDB" id="A0A1L9VBT4"/>
<sequence>MTEEGEDCSLVSGLRQERCLLEESFTVQGSQLLWWNSTIFQSCHTITSFLMELLETIAAETRRTDLNNELPLTDGKIKNE</sequence>
<dbReference type="EMBL" id="KV878906">
    <property type="protein sequence ID" value="OJJ81374.1"/>
    <property type="molecule type" value="Genomic_DNA"/>
</dbReference>
<protein>
    <submittedName>
        <fullName evidence="1">Uncharacterized protein</fullName>
    </submittedName>
</protein>
<organism evidence="1 2">
    <name type="scientific">Aspergillus glaucus CBS 516.65</name>
    <dbReference type="NCBI Taxonomy" id="1160497"/>
    <lineage>
        <taxon>Eukaryota</taxon>
        <taxon>Fungi</taxon>
        <taxon>Dikarya</taxon>
        <taxon>Ascomycota</taxon>
        <taxon>Pezizomycotina</taxon>
        <taxon>Eurotiomycetes</taxon>
        <taxon>Eurotiomycetidae</taxon>
        <taxon>Eurotiales</taxon>
        <taxon>Aspergillaceae</taxon>
        <taxon>Aspergillus</taxon>
        <taxon>Aspergillus subgen. Aspergillus</taxon>
    </lineage>
</organism>